<dbReference type="HAMAP" id="MF_00460">
    <property type="entry name" value="UPF0125_RnfH"/>
    <property type="match status" value="1"/>
</dbReference>
<dbReference type="InterPro" id="IPR005346">
    <property type="entry name" value="RnfH"/>
</dbReference>
<comment type="similarity">
    <text evidence="1 2">Belongs to the UPF0125 (RnfH) family.</text>
</comment>
<accession>A0A849P321</accession>
<gene>
    <name evidence="3" type="ORF">HKX39_04540</name>
</gene>
<comment type="caution">
    <text evidence="3">The sequence shown here is derived from an EMBL/GenBank/DDBJ whole genome shotgun (WGS) entry which is preliminary data.</text>
</comment>
<dbReference type="Gene3D" id="3.10.20.280">
    <property type="entry name" value="RnfH-like"/>
    <property type="match status" value="1"/>
</dbReference>
<dbReference type="InterPro" id="IPR037021">
    <property type="entry name" value="RnfH_sf"/>
</dbReference>
<dbReference type="Pfam" id="PF03658">
    <property type="entry name" value="Ub-RnfH"/>
    <property type="match status" value="1"/>
</dbReference>
<evidence type="ECO:0000313" key="3">
    <source>
        <dbReference type="EMBL" id="NOL51446.1"/>
    </source>
</evidence>
<dbReference type="AlphaFoldDB" id="A0A849P321"/>
<dbReference type="EMBL" id="JABGBN010000002">
    <property type="protein sequence ID" value="NOL51446.1"/>
    <property type="molecule type" value="Genomic_DNA"/>
</dbReference>
<protein>
    <recommendedName>
        <fullName evidence="2">UPF0125 protein HKX39_04540</fullName>
    </recommendedName>
</protein>
<evidence type="ECO:0000256" key="1">
    <source>
        <dbReference type="ARBA" id="ARBA00010645"/>
    </source>
</evidence>
<sequence length="116" mass="13357">MITIQFIYAHTSTELWEQSVRLKEGSTLADAFELCGLTQQYPSIDVETLGFSVFGRKVAKNYVLMDADRIELCRHLTFDPMVSRKRRAAHRNAGILKRKHLKPDRARKIDVDVHEG</sequence>
<reference evidence="3 4" key="1">
    <citation type="submission" date="2020-05" db="EMBL/GenBank/DDBJ databases">
        <authorList>
            <person name="Niu N."/>
        </authorList>
    </citation>
    <scope>NUCLEOTIDE SEQUENCE [LARGE SCALE GENOMIC DNA]</scope>
    <source>
        <strain evidence="3 4">3340-03</strain>
    </source>
</reference>
<keyword evidence="4" id="KW-1185">Reference proteome</keyword>
<dbReference type="SUPFAM" id="SSF54285">
    <property type="entry name" value="MoaD/ThiS"/>
    <property type="match status" value="1"/>
</dbReference>
<dbReference type="PANTHER" id="PTHR37483">
    <property type="entry name" value="UPF0125 PROTEIN RATB"/>
    <property type="match status" value="1"/>
</dbReference>
<name>A0A849P321_9BURK</name>
<dbReference type="PANTHER" id="PTHR37483:SF1">
    <property type="entry name" value="UPF0125 PROTEIN RATB"/>
    <property type="match status" value="1"/>
</dbReference>
<dbReference type="Proteomes" id="UP000537862">
    <property type="component" value="Unassembled WGS sequence"/>
</dbReference>
<dbReference type="InterPro" id="IPR016155">
    <property type="entry name" value="Mopterin_synth/thiamin_S_b"/>
</dbReference>
<evidence type="ECO:0000256" key="2">
    <source>
        <dbReference type="HAMAP-Rule" id="MF_00460"/>
    </source>
</evidence>
<organism evidence="3 4">
    <name type="scientific">Pelistega suis</name>
    <dbReference type="NCBI Taxonomy" id="1631957"/>
    <lineage>
        <taxon>Bacteria</taxon>
        <taxon>Pseudomonadati</taxon>
        <taxon>Pseudomonadota</taxon>
        <taxon>Betaproteobacteria</taxon>
        <taxon>Burkholderiales</taxon>
        <taxon>Alcaligenaceae</taxon>
        <taxon>Pelistega</taxon>
    </lineage>
</organism>
<evidence type="ECO:0000313" key="4">
    <source>
        <dbReference type="Proteomes" id="UP000537862"/>
    </source>
</evidence>
<proteinExistence type="inferred from homology"/>